<feature type="domain" description="Glycosyl transferase family 51" evidence="2">
    <location>
        <begin position="123"/>
        <end position="158"/>
    </location>
</feature>
<evidence type="ECO:0000313" key="4">
    <source>
        <dbReference type="Proteomes" id="UP001457282"/>
    </source>
</evidence>
<evidence type="ECO:0000313" key="3">
    <source>
        <dbReference type="EMBL" id="KAK9945763.1"/>
    </source>
</evidence>
<accession>A0AAW1YDH2</accession>
<proteinExistence type="predicted"/>
<dbReference type="Proteomes" id="UP001457282">
    <property type="component" value="Unassembled WGS sequence"/>
</dbReference>
<dbReference type="Gene3D" id="1.10.3810.10">
    <property type="entry name" value="Biosynthetic peptidoglycan transglycosylase-like"/>
    <property type="match status" value="1"/>
</dbReference>
<dbReference type="InterPro" id="IPR036950">
    <property type="entry name" value="PBP_transglycosylase"/>
</dbReference>
<feature type="transmembrane region" description="Helical" evidence="1">
    <location>
        <begin position="83"/>
        <end position="104"/>
    </location>
</feature>
<organism evidence="3 4">
    <name type="scientific">Rubus argutus</name>
    <name type="common">Southern blackberry</name>
    <dbReference type="NCBI Taxonomy" id="59490"/>
    <lineage>
        <taxon>Eukaryota</taxon>
        <taxon>Viridiplantae</taxon>
        <taxon>Streptophyta</taxon>
        <taxon>Embryophyta</taxon>
        <taxon>Tracheophyta</taxon>
        <taxon>Spermatophyta</taxon>
        <taxon>Magnoliopsida</taxon>
        <taxon>eudicotyledons</taxon>
        <taxon>Gunneridae</taxon>
        <taxon>Pentapetalae</taxon>
        <taxon>rosids</taxon>
        <taxon>fabids</taxon>
        <taxon>Rosales</taxon>
        <taxon>Rosaceae</taxon>
        <taxon>Rosoideae</taxon>
        <taxon>Rosoideae incertae sedis</taxon>
        <taxon>Rubus</taxon>
    </lineage>
</organism>
<dbReference type="EMBL" id="JBEDUW010000002">
    <property type="protein sequence ID" value="KAK9945763.1"/>
    <property type="molecule type" value="Genomic_DNA"/>
</dbReference>
<reference evidence="3 4" key="1">
    <citation type="journal article" date="2023" name="G3 (Bethesda)">
        <title>A chromosome-length genome assembly and annotation of blackberry (Rubus argutus, cv. 'Hillquist').</title>
        <authorList>
            <person name="Bruna T."/>
            <person name="Aryal R."/>
            <person name="Dudchenko O."/>
            <person name="Sargent D.J."/>
            <person name="Mead D."/>
            <person name="Buti M."/>
            <person name="Cavallini A."/>
            <person name="Hytonen T."/>
            <person name="Andres J."/>
            <person name="Pham M."/>
            <person name="Weisz D."/>
            <person name="Mascagni F."/>
            <person name="Usai G."/>
            <person name="Natali L."/>
            <person name="Bassil N."/>
            <person name="Fernandez G.E."/>
            <person name="Lomsadze A."/>
            <person name="Armour M."/>
            <person name="Olukolu B."/>
            <person name="Poorten T."/>
            <person name="Britton C."/>
            <person name="Davik J."/>
            <person name="Ashrafi H."/>
            <person name="Aiden E.L."/>
            <person name="Borodovsky M."/>
            <person name="Worthington M."/>
        </authorList>
    </citation>
    <scope>NUCLEOTIDE SEQUENCE [LARGE SCALE GENOMIC DNA]</scope>
    <source>
        <strain evidence="3">PI 553951</strain>
    </source>
</reference>
<name>A0AAW1YDH2_RUBAR</name>
<evidence type="ECO:0000259" key="2">
    <source>
        <dbReference type="Pfam" id="PF00912"/>
    </source>
</evidence>
<comment type="caution">
    <text evidence="3">The sequence shown here is derived from an EMBL/GenBank/DDBJ whole genome shotgun (WGS) entry which is preliminary data.</text>
</comment>
<evidence type="ECO:0000256" key="1">
    <source>
        <dbReference type="SAM" id="Phobius"/>
    </source>
</evidence>
<dbReference type="Pfam" id="PF00912">
    <property type="entry name" value="Transgly"/>
    <property type="match status" value="1"/>
</dbReference>
<keyword evidence="1" id="KW-1133">Transmembrane helix</keyword>
<sequence length="180" mass="20573">MSMNLITTHRLVISTKSFQLIKINHPKDQFNKNPLRFPNPPLPYFTLQFPTRSNSLCGRVHSLFPPSHNSTPNPSKTQLVPQVLILFAFSLVLLCLRIFSSVLLPEFPRRWHGLVAFASEAEAKTSSYPSHVWQAIVAYEDRRFFRHFGMDPVGIARAGGVVFGSWWWKHDHTTADVSTE</sequence>
<protein>
    <recommendedName>
        <fullName evidence="2">Glycosyl transferase family 51 domain-containing protein</fullName>
    </recommendedName>
</protein>
<gene>
    <name evidence="3" type="ORF">M0R45_011262</name>
</gene>
<keyword evidence="1" id="KW-0812">Transmembrane</keyword>
<dbReference type="InterPro" id="IPR023346">
    <property type="entry name" value="Lysozyme-like_dom_sf"/>
</dbReference>
<keyword evidence="1" id="KW-0472">Membrane</keyword>
<dbReference type="SUPFAM" id="SSF53955">
    <property type="entry name" value="Lysozyme-like"/>
    <property type="match status" value="1"/>
</dbReference>
<keyword evidence="4" id="KW-1185">Reference proteome</keyword>
<dbReference type="AlphaFoldDB" id="A0AAW1YDH2"/>
<dbReference type="InterPro" id="IPR001264">
    <property type="entry name" value="Glyco_trans_51"/>
</dbReference>